<dbReference type="AlphaFoldDB" id="A0A859FAJ5"/>
<keyword evidence="3" id="KW-1185">Reference proteome</keyword>
<accession>A0A859FAJ5</accession>
<evidence type="ECO:0000313" key="3">
    <source>
        <dbReference type="Proteomes" id="UP000318138"/>
    </source>
</evidence>
<name>A0A859FAJ5_9BACI</name>
<proteinExistence type="predicted"/>
<feature type="transmembrane region" description="Helical" evidence="1">
    <location>
        <begin position="6"/>
        <end position="29"/>
    </location>
</feature>
<feature type="transmembrane region" description="Helical" evidence="1">
    <location>
        <begin position="36"/>
        <end position="54"/>
    </location>
</feature>
<evidence type="ECO:0000313" key="2">
    <source>
        <dbReference type="EMBL" id="QKS69940.1"/>
    </source>
</evidence>
<keyword evidence="1" id="KW-1133">Transmembrane helix</keyword>
<keyword evidence="1" id="KW-0812">Transmembrane</keyword>
<protein>
    <submittedName>
        <fullName evidence="2">Uncharacterized protein</fullName>
    </submittedName>
</protein>
<keyword evidence="1" id="KW-0472">Membrane</keyword>
<evidence type="ECO:0000256" key="1">
    <source>
        <dbReference type="SAM" id="Phobius"/>
    </source>
</evidence>
<dbReference type="EMBL" id="CP041372">
    <property type="protein sequence ID" value="QKS69940.1"/>
    <property type="molecule type" value="Genomic_DNA"/>
</dbReference>
<organism evidence="2 3">
    <name type="scientific">Paenalkalicoccus suaedae</name>
    <dbReference type="NCBI Taxonomy" id="2592382"/>
    <lineage>
        <taxon>Bacteria</taxon>
        <taxon>Bacillati</taxon>
        <taxon>Bacillota</taxon>
        <taxon>Bacilli</taxon>
        <taxon>Bacillales</taxon>
        <taxon>Bacillaceae</taxon>
        <taxon>Paenalkalicoccus</taxon>
    </lineage>
</organism>
<dbReference type="Proteomes" id="UP000318138">
    <property type="component" value="Chromosome"/>
</dbReference>
<dbReference type="KEGG" id="psua:FLK61_24480"/>
<sequence>MQLLGATGSLLFAAFTVIVGLGGIMLILSFFLKNRLVLVLVTLGIVSGIALLVINSQQSTFEEAYFDVTDEDVILHEARLTVNDVSDLVPERIMYLNIEDEETLEALSNDFMGIELREDNLRNRASEEYRLTFRVSYTVREGLRERHDMHLFVDDTHINSDVVSPPFAHLRTIEALINDESLDWVMEEDG</sequence>
<dbReference type="RefSeq" id="WP_176007984.1">
    <property type="nucleotide sequence ID" value="NZ_CP041372.2"/>
</dbReference>
<reference evidence="3" key="1">
    <citation type="submission" date="2019-07" db="EMBL/GenBank/DDBJ databases">
        <title>Bacillus alkalisoli sp. nov. isolated from saline soil.</title>
        <authorList>
            <person name="Sun J.-Q."/>
            <person name="Xu L."/>
        </authorList>
    </citation>
    <scope>NUCLEOTIDE SEQUENCE [LARGE SCALE GENOMIC DNA]</scope>
    <source>
        <strain evidence="3">M4U3P1</strain>
    </source>
</reference>
<gene>
    <name evidence="2" type="ORF">FLK61_24480</name>
</gene>